<dbReference type="PANTHER" id="PTHR45125:SF3">
    <property type="entry name" value="NO-APICAL-MERISTEM-ASSOCIATED CARBOXY-TERMINAL DOMAIN PROTEIN"/>
    <property type="match status" value="1"/>
</dbReference>
<reference evidence="2" key="1">
    <citation type="submission" date="2020-12" db="EMBL/GenBank/DDBJ databases">
        <title>WGS assembly of Carya illinoinensis cv. Pawnee.</title>
        <authorList>
            <person name="Platts A."/>
            <person name="Shu S."/>
            <person name="Wright S."/>
            <person name="Barry K."/>
            <person name="Edger P."/>
            <person name="Pires J.C."/>
            <person name="Schmutz J."/>
        </authorList>
    </citation>
    <scope>NUCLEOTIDE SEQUENCE</scope>
    <source>
        <tissue evidence="2">Leaf</tissue>
    </source>
</reference>
<gene>
    <name evidence="2" type="ORF">CIPAW_11G025900</name>
</gene>
<evidence type="ECO:0000256" key="1">
    <source>
        <dbReference type="SAM" id="MobiDB-lite"/>
    </source>
</evidence>
<proteinExistence type="predicted"/>
<sequence length="168" mass="19352">MNRWSTIQKWINKFCAYIAQVDSLHPSGATKLDKIKKVKVLYKGMLGSNFIMEHCWCLAKKRMSPKKMSNVIDVDKAEEDIEVLAERPPGKIKADKERKRKQKSMEGNDGEIKTALTKMTEDRATTMEDRRNATLKADLERSVAFELKKKFETKMMLLDLSGLNAMHQ</sequence>
<dbReference type="EMBL" id="CM031819">
    <property type="protein sequence ID" value="KAG6635195.1"/>
    <property type="molecule type" value="Genomic_DNA"/>
</dbReference>
<comment type="caution">
    <text evidence="2">The sequence shown here is derived from an EMBL/GenBank/DDBJ whole genome shotgun (WGS) entry which is preliminary data.</text>
</comment>
<evidence type="ECO:0000313" key="3">
    <source>
        <dbReference type="Proteomes" id="UP000811609"/>
    </source>
</evidence>
<organism evidence="2 3">
    <name type="scientific">Carya illinoinensis</name>
    <name type="common">Pecan</name>
    <dbReference type="NCBI Taxonomy" id="32201"/>
    <lineage>
        <taxon>Eukaryota</taxon>
        <taxon>Viridiplantae</taxon>
        <taxon>Streptophyta</taxon>
        <taxon>Embryophyta</taxon>
        <taxon>Tracheophyta</taxon>
        <taxon>Spermatophyta</taxon>
        <taxon>Magnoliopsida</taxon>
        <taxon>eudicotyledons</taxon>
        <taxon>Gunneridae</taxon>
        <taxon>Pentapetalae</taxon>
        <taxon>rosids</taxon>
        <taxon>fabids</taxon>
        <taxon>Fagales</taxon>
        <taxon>Juglandaceae</taxon>
        <taxon>Carya</taxon>
    </lineage>
</organism>
<keyword evidence="3" id="KW-1185">Reference proteome</keyword>
<dbReference type="PANTHER" id="PTHR45125">
    <property type="entry name" value="F21J9.4-RELATED"/>
    <property type="match status" value="1"/>
</dbReference>
<dbReference type="AlphaFoldDB" id="A0A8T1NXN4"/>
<protein>
    <recommendedName>
        <fullName evidence="4">No apical meristem-associated C-terminal domain-containing protein</fullName>
    </recommendedName>
</protein>
<accession>A0A8T1NXN4</accession>
<evidence type="ECO:0008006" key="4">
    <source>
        <dbReference type="Google" id="ProtNLM"/>
    </source>
</evidence>
<dbReference type="Proteomes" id="UP000811609">
    <property type="component" value="Chromosome 11"/>
</dbReference>
<evidence type="ECO:0000313" key="2">
    <source>
        <dbReference type="EMBL" id="KAG6635195.1"/>
    </source>
</evidence>
<name>A0A8T1NXN4_CARIL</name>
<feature type="region of interest" description="Disordered" evidence="1">
    <location>
        <begin position="89"/>
        <end position="111"/>
    </location>
</feature>